<sequence length="71" mass="8250">MDDEHGALYTCLVYMPSEEVRQRHMLERDKGHKLGSQKRVDQPPSEILLSVESDLMASKKHPRSNSFRRVV</sequence>
<reference evidence="2" key="1">
    <citation type="journal article" date="2022" name="Mol. Ecol. Resour.">
        <title>The genomes of chicory, endive, great burdock and yacon provide insights into Asteraceae palaeo-polyploidization history and plant inulin production.</title>
        <authorList>
            <person name="Fan W."/>
            <person name="Wang S."/>
            <person name="Wang H."/>
            <person name="Wang A."/>
            <person name="Jiang F."/>
            <person name="Liu H."/>
            <person name="Zhao H."/>
            <person name="Xu D."/>
            <person name="Zhang Y."/>
        </authorList>
    </citation>
    <scope>NUCLEOTIDE SEQUENCE [LARGE SCALE GENOMIC DNA]</scope>
    <source>
        <strain evidence="2">cv. Punajuju</strain>
    </source>
</reference>
<keyword evidence="2" id="KW-1185">Reference proteome</keyword>
<dbReference type="Proteomes" id="UP001055811">
    <property type="component" value="Linkage Group LG03"/>
</dbReference>
<dbReference type="EMBL" id="CM042011">
    <property type="protein sequence ID" value="KAI3765134.1"/>
    <property type="molecule type" value="Genomic_DNA"/>
</dbReference>
<evidence type="ECO:0000313" key="1">
    <source>
        <dbReference type="EMBL" id="KAI3765134.1"/>
    </source>
</evidence>
<comment type="caution">
    <text evidence="1">The sequence shown here is derived from an EMBL/GenBank/DDBJ whole genome shotgun (WGS) entry which is preliminary data.</text>
</comment>
<protein>
    <submittedName>
        <fullName evidence="1">Uncharacterized protein</fullName>
    </submittedName>
</protein>
<organism evidence="1 2">
    <name type="scientific">Cichorium intybus</name>
    <name type="common">Chicory</name>
    <dbReference type="NCBI Taxonomy" id="13427"/>
    <lineage>
        <taxon>Eukaryota</taxon>
        <taxon>Viridiplantae</taxon>
        <taxon>Streptophyta</taxon>
        <taxon>Embryophyta</taxon>
        <taxon>Tracheophyta</taxon>
        <taxon>Spermatophyta</taxon>
        <taxon>Magnoliopsida</taxon>
        <taxon>eudicotyledons</taxon>
        <taxon>Gunneridae</taxon>
        <taxon>Pentapetalae</taxon>
        <taxon>asterids</taxon>
        <taxon>campanulids</taxon>
        <taxon>Asterales</taxon>
        <taxon>Asteraceae</taxon>
        <taxon>Cichorioideae</taxon>
        <taxon>Cichorieae</taxon>
        <taxon>Cichoriinae</taxon>
        <taxon>Cichorium</taxon>
    </lineage>
</organism>
<accession>A0ACB9F1M9</accession>
<proteinExistence type="predicted"/>
<gene>
    <name evidence="1" type="ORF">L2E82_15160</name>
</gene>
<reference evidence="1 2" key="2">
    <citation type="journal article" date="2022" name="Mol. Ecol. Resour.">
        <title>The genomes of chicory, endive, great burdock and yacon provide insights into Asteraceae paleo-polyploidization history and plant inulin production.</title>
        <authorList>
            <person name="Fan W."/>
            <person name="Wang S."/>
            <person name="Wang H."/>
            <person name="Wang A."/>
            <person name="Jiang F."/>
            <person name="Liu H."/>
            <person name="Zhao H."/>
            <person name="Xu D."/>
            <person name="Zhang Y."/>
        </authorList>
    </citation>
    <scope>NUCLEOTIDE SEQUENCE [LARGE SCALE GENOMIC DNA]</scope>
    <source>
        <strain evidence="2">cv. Punajuju</strain>
        <tissue evidence="1">Leaves</tissue>
    </source>
</reference>
<evidence type="ECO:0000313" key="2">
    <source>
        <dbReference type="Proteomes" id="UP001055811"/>
    </source>
</evidence>
<name>A0ACB9F1M9_CICIN</name>